<dbReference type="EMBL" id="LBMM01026338">
    <property type="protein sequence ID" value="KMQ82324.1"/>
    <property type="molecule type" value="Genomic_DNA"/>
</dbReference>
<feature type="non-terminal residue" evidence="2">
    <location>
        <position position="148"/>
    </location>
</feature>
<dbReference type="Proteomes" id="UP000036403">
    <property type="component" value="Unassembled WGS sequence"/>
</dbReference>
<protein>
    <submittedName>
        <fullName evidence="2">Isoform b</fullName>
    </submittedName>
</protein>
<dbReference type="OrthoDB" id="10465091at2759"/>
<evidence type="ECO:0000313" key="2">
    <source>
        <dbReference type="EMBL" id="KMQ82324.1"/>
    </source>
</evidence>
<evidence type="ECO:0000313" key="3">
    <source>
        <dbReference type="Proteomes" id="UP000036403"/>
    </source>
</evidence>
<keyword evidence="3" id="KW-1185">Reference proteome</keyword>
<proteinExistence type="predicted"/>
<comment type="caution">
    <text evidence="2">The sequence shown here is derived from an EMBL/GenBank/DDBJ whole genome shotgun (WGS) entry which is preliminary data.</text>
</comment>
<sequence>MKNESRRSPVHDFWENGGYERRQEGKKIVAYCLICKRTLANAAKSKLQTHRNMCRNETDSNTPQNPQSAGKSISTDTDNNGNVIETTELESIQSESIAVDAITSLSDKGLSNVIALGVENAPEVPILLSGFDMPTVSHQEFSSAVSTT</sequence>
<reference evidence="2 3" key="1">
    <citation type="submission" date="2015-04" db="EMBL/GenBank/DDBJ databases">
        <title>Lasius niger genome sequencing.</title>
        <authorList>
            <person name="Konorov E.A."/>
            <person name="Nikitin M.A."/>
            <person name="Kirill M.V."/>
            <person name="Chang P."/>
        </authorList>
    </citation>
    <scope>NUCLEOTIDE SEQUENCE [LARGE SCALE GENOMIC DNA]</scope>
    <source>
        <tissue evidence="2">Whole</tissue>
    </source>
</reference>
<accession>A0A0J7JW10</accession>
<dbReference type="AlphaFoldDB" id="A0A0J7JW10"/>
<dbReference type="PaxDb" id="67767-A0A0J7JW10"/>
<name>A0A0J7JW10_LASNI</name>
<organism evidence="2 3">
    <name type="scientific">Lasius niger</name>
    <name type="common">Black garden ant</name>
    <dbReference type="NCBI Taxonomy" id="67767"/>
    <lineage>
        <taxon>Eukaryota</taxon>
        <taxon>Metazoa</taxon>
        <taxon>Ecdysozoa</taxon>
        <taxon>Arthropoda</taxon>
        <taxon>Hexapoda</taxon>
        <taxon>Insecta</taxon>
        <taxon>Pterygota</taxon>
        <taxon>Neoptera</taxon>
        <taxon>Endopterygota</taxon>
        <taxon>Hymenoptera</taxon>
        <taxon>Apocrita</taxon>
        <taxon>Aculeata</taxon>
        <taxon>Formicoidea</taxon>
        <taxon>Formicidae</taxon>
        <taxon>Formicinae</taxon>
        <taxon>Lasius</taxon>
        <taxon>Lasius</taxon>
    </lineage>
</organism>
<gene>
    <name evidence="2" type="ORF">RF55_23360</name>
</gene>
<feature type="compositionally biased region" description="Polar residues" evidence="1">
    <location>
        <begin position="59"/>
        <end position="82"/>
    </location>
</feature>
<evidence type="ECO:0000256" key="1">
    <source>
        <dbReference type="SAM" id="MobiDB-lite"/>
    </source>
</evidence>
<feature type="region of interest" description="Disordered" evidence="1">
    <location>
        <begin position="46"/>
        <end position="82"/>
    </location>
</feature>